<dbReference type="CDD" id="cd03801">
    <property type="entry name" value="GT4_PimA-like"/>
    <property type="match status" value="1"/>
</dbReference>
<dbReference type="Pfam" id="PF13439">
    <property type="entry name" value="Glyco_transf_4"/>
    <property type="match status" value="1"/>
</dbReference>
<dbReference type="PANTHER" id="PTHR45947:SF3">
    <property type="entry name" value="SULFOQUINOVOSYL TRANSFERASE SQD2"/>
    <property type="match status" value="1"/>
</dbReference>
<dbReference type="InterPro" id="IPR001296">
    <property type="entry name" value="Glyco_trans_1"/>
</dbReference>
<dbReference type="PANTHER" id="PTHR45947">
    <property type="entry name" value="SULFOQUINOVOSYL TRANSFERASE SQD2"/>
    <property type="match status" value="1"/>
</dbReference>
<evidence type="ECO:0000259" key="1">
    <source>
        <dbReference type="Pfam" id="PF00534"/>
    </source>
</evidence>
<dbReference type="Gene3D" id="3.40.50.2000">
    <property type="entry name" value="Glycogen Phosphorylase B"/>
    <property type="match status" value="2"/>
</dbReference>
<protein>
    <submittedName>
        <fullName evidence="3">Glycosyltransferase family 4 protein</fullName>
    </submittedName>
</protein>
<feature type="domain" description="Glycosyl transferase family 1" evidence="1">
    <location>
        <begin position="215"/>
        <end position="384"/>
    </location>
</feature>
<gene>
    <name evidence="3" type="ORF">NP603_02570</name>
</gene>
<name>A0ABT1UCQ4_9GAMM</name>
<dbReference type="EMBL" id="JANIBM010000002">
    <property type="protein sequence ID" value="MCQ8179983.1"/>
    <property type="molecule type" value="Genomic_DNA"/>
</dbReference>
<dbReference type="SUPFAM" id="SSF53756">
    <property type="entry name" value="UDP-Glycosyltransferase/glycogen phosphorylase"/>
    <property type="match status" value="1"/>
</dbReference>
<accession>A0ABT1UCQ4</accession>
<feature type="domain" description="Glycosyltransferase subfamily 4-like N-terminal" evidence="2">
    <location>
        <begin position="20"/>
        <end position="205"/>
    </location>
</feature>
<dbReference type="Pfam" id="PF00534">
    <property type="entry name" value="Glycos_transf_1"/>
    <property type="match status" value="1"/>
</dbReference>
<dbReference type="RefSeq" id="WP_256609362.1">
    <property type="nucleotide sequence ID" value="NZ_JANIBM010000002.1"/>
</dbReference>
<reference evidence="3 4" key="1">
    <citation type="submission" date="2022-07" db="EMBL/GenBank/DDBJ databases">
        <title>Methylomonas rivi sp. nov., Methylomonas rosea sp. nov., Methylomonas aureus sp. nov. and Methylomonas subterranea sp. nov., four novel methanotrophs isolated from a freshwater creek and the deep terrestrial subsurface.</title>
        <authorList>
            <person name="Abin C."/>
            <person name="Sankaranarayanan K."/>
            <person name="Garner C."/>
            <person name="Sindelar R."/>
            <person name="Kotary K."/>
            <person name="Garner R."/>
            <person name="Barclay S."/>
            <person name="Lawson P."/>
            <person name="Krumholz L."/>
        </authorList>
    </citation>
    <scope>NUCLEOTIDE SEQUENCE [LARGE SCALE GENOMIC DNA]</scope>
    <source>
        <strain evidence="3 4">SURF-1</strain>
    </source>
</reference>
<evidence type="ECO:0000259" key="2">
    <source>
        <dbReference type="Pfam" id="PF13439"/>
    </source>
</evidence>
<dbReference type="Proteomes" id="UP001524569">
    <property type="component" value="Unassembled WGS sequence"/>
</dbReference>
<sequence length="415" mass="46900">MNNGPNPKRILYVENGIGYGGAIICLRHLVRHLDRSLYLPMVITGRTGPQYEEIGQDALWKHIPDRHFDTVAWRTKLETAKVINQNPALNFIATQIIARADDIFNFLPFFISLLWTAWRFDADLIHANNDPVCNRAALLVAKMLGIPSICHIRGNPVPFEAAKFFYRLPDFFIPVSNWVAERMRDLLFVPDQKMQVVYDGINLDKLDLTADGRLFRQQYDIPEDAYVVGLVGLLIPWKGQDLFIDAAKNLKEKIPNLKMPIIGGTPVDCIEYENKLRQRVTTEGLENIVVFTGHIDKMETVYNGLDIVVSASTNPEPLGTVVIEAMAIKRPIVGPNHGGAAEMLAHYETGMLFKPGDNMELASVIQELHAKPDLAHRLGDNANKKAFRIFSVYAHKEKVQTLYDKILKKQMPSTF</sequence>
<evidence type="ECO:0000313" key="3">
    <source>
        <dbReference type="EMBL" id="MCQ8179983.1"/>
    </source>
</evidence>
<organism evidence="3 4">
    <name type="scientific">Methylomonas aurea</name>
    <dbReference type="NCBI Taxonomy" id="2952224"/>
    <lineage>
        <taxon>Bacteria</taxon>
        <taxon>Pseudomonadati</taxon>
        <taxon>Pseudomonadota</taxon>
        <taxon>Gammaproteobacteria</taxon>
        <taxon>Methylococcales</taxon>
        <taxon>Methylococcaceae</taxon>
        <taxon>Methylomonas</taxon>
    </lineage>
</organism>
<evidence type="ECO:0000313" key="4">
    <source>
        <dbReference type="Proteomes" id="UP001524569"/>
    </source>
</evidence>
<proteinExistence type="predicted"/>
<dbReference type="InterPro" id="IPR050194">
    <property type="entry name" value="Glycosyltransferase_grp1"/>
</dbReference>
<dbReference type="InterPro" id="IPR028098">
    <property type="entry name" value="Glyco_trans_4-like_N"/>
</dbReference>
<keyword evidence="4" id="KW-1185">Reference proteome</keyword>
<comment type="caution">
    <text evidence="3">The sequence shown here is derived from an EMBL/GenBank/DDBJ whole genome shotgun (WGS) entry which is preliminary data.</text>
</comment>